<evidence type="ECO:0000313" key="2">
    <source>
        <dbReference type="EMBL" id="KAJ4460455.1"/>
    </source>
</evidence>
<evidence type="ECO:0000256" key="1">
    <source>
        <dbReference type="SAM" id="MobiDB-lite"/>
    </source>
</evidence>
<dbReference type="EMBL" id="JAPMOS010000013">
    <property type="protein sequence ID" value="KAJ4460455.1"/>
    <property type="molecule type" value="Genomic_DNA"/>
</dbReference>
<proteinExistence type="predicted"/>
<evidence type="ECO:0000313" key="3">
    <source>
        <dbReference type="Proteomes" id="UP001141327"/>
    </source>
</evidence>
<dbReference type="Proteomes" id="UP001141327">
    <property type="component" value="Unassembled WGS sequence"/>
</dbReference>
<name>A0ABQ8UUQ0_9EUKA</name>
<organism evidence="2 3">
    <name type="scientific">Paratrimastix pyriformis</name>
    <dbReference type="NCBI Taxonomy" id="342808"/>
    <lineage>
        <taxon>Eukaryota</taxon>
        <taxon>Metamonada</taxon>
        <taxon>Preaxostyla</taxon>
        <taxon>Paratrimastigidae</taxon>
        <taxon>Paratrimastix</taxon>
    </lineage>
</organism>
<comment type="caution">
    <text evidence="2">The sequence shown here is derived from an EMBL/GenBank/DDBJ whole genome shotgun (WGS) entry which is preliminary data.</text>
</comment>
<protein>
    <submittedName>
        <fullName evidence="2">Uncharacterized protein</fullName>
    </submittedName>
</protein>
<sequence>MLALFLLFSVALGALECPANLYACSQLNRCMLSQADCEYGVSRCSGETPFWCNAAKGCAAGPGYCCDEGYRYCPNGQCVLITEKCPADEIGHCPANQNQFHCLNGTCATCPEDCRITKCPANAPYQCPDYSCAASLEKCPCPAGLIRCPYFPMECHINELCPAKYSHCPFYKPNRCANGVCVARTASCPADTTGHCGANEQLCPSGQGPDGTTVTGGCTPITGVDGTCQYVNGPAPGPGPASARRPPALPPMPLATARSPECACP</sequence>
<keyword evidence="3" id="KW-1185">Reference proteome</keyword>
<gene>
    <name evidence="2" type="ORF">PAPYR_3500</name>
</gene>
<feature type="region of interest" description="Disordered" evidence="1">
    <location>
        <begin position="237"/>
        <end position="265"/>
    </location>
</feature>
<accession>A0ABQ8UUQ0</accession>
<reference evidence="2" key="1">
    <citation type="journal article" date="2022" name="bioRxiv">
        <title>Genomics of Preaxostyla Flagellates Illuminates Evolutionary Transitions and the Path Towards Mitochondrial Loss.</title>
        <authorList>
            <person name="Novak L.V.F."/>
            <person name="Treitli S.C."/>
            <person name="Pyrih J."/>
            <person name="Halakuc P."/>
            <person name="Pipaliya S.V."/>
            <person name="Vacek V."/>
            <person name="Brzon O."/>
            <person name="Soukal P."/>
            <person name="Eme L."/>
            <person name="Dacks J.B."/>
            <person name="Karnkowska A."/>
            <person name="Elias M."/>
            <person name="Hampl V."/>
        </authorList>
    </citation>
    <scope>NUCLEOTIDE SEQUENCE</scope>
    <source>
        <strain evidence="2">RCP-MX</strain>
    </source>
</reference>